<feature type="binding site" evidence="2">
    <location>
        <position position="37"/>
    </location>
    <ligand>
        <name>substrate</name>
    </ligand>
</feature>
<feature type="binding site" evidence="2">
    <location>
        <position position="182"/>
    </location>
    <ligand>
        <name>substrate</name>
    </ligand>
</feature>
<keyword evidence="2" id="KW-0479">Metal-binding</keyword>
<dbReference type="CDD" id="cd00475">
    <property type="entry name" value="Cis_IPPS"/>
    <property type="match status" value="1"/>
</dbReference>
<feature type="binding site" evidence="2">
    <location>
        <begin position="21"/>
        <end position="24"/>
    </location>
    <ligand>
        <name>substrate</name>
    </ligand>
</feature>
<dbReference type="GO" id="GO:0000287">
    <property type="term" value="F:magnesium ion binding"/>
    <property type="evidence" value="ECO:0007669"/>
    <property type="project" value="UniProtKB-UniRule"/>
</dbReference>
<feature type="binding site" evidence="2">
    <location>
        <begin position="65"/>
        <end position="67"/>
    </location>
    <ligand>
        <name>substrate</name>
    </ligand>
</feature>
<evidence type="ECO:0000256" key="2">
    <source>
        <dbReference type="HAMAP-Rule" id="MF_01139"/>
    </source>
</evidence>
<dbReference type="Pfam" id="PF01255">
    <property type="entry name" value="Prenyltransf"/>
    <property type="match status" value="1"/>
</dbReference>
<comment type="similarity">
    <text evidence="2">Belongs to the UPP synthase family.</text>
</comment>
<dbReference type="InterPro" id="IPR036424">
    <property type="entry name" value="UPP_synth-like_sf"/>
</dbReference>
<proteinExistence type="inferred from homology"/>
<gene>
    <name evidence="3" type="primary">uppS</name>
    <name evidence="3" type="ORF">C4561_04555</name>
</gene>
<comment type="caution">
    <text evidence="3">The sequence shown here is derived from an EMBL/GenBank/DDBJ whole genome shotgun (WGS) entry which is preliminary data.</text>
</comment>
<reference evidence="3 4" key="1">
    <citation type="journal article" date="2017" name="ISME J.">
        <title>Energy and carbon metabolisms in a deep terrestrial subsurface fluid microbial community.</title>
        <authorList>
            <person name="Momper L."/>
            <person name="Jungbluth S.P."/>
            <person name="Lee M.D."/>
            <person name="Amend J.P."/>
        </authorList>
    </citation>
    <scope>NUCLEOTIDE SEQUENCE [LARGE SCALE GENOMIC DNA]</scope>
    <source>
        <strain evidence="3">SURF_46</strain>
    </source>
</reference>
<dbReference type="AlphaFoldDB" id="A0A3A4ZD55"/>
<accession>A0A3A4ZD55</accession>
<organism evidence="3 4">
    <name type="scientific">candidate division WWE3 bacterium</name>
    <dbReference type="NCBI Taxonomy" id="2053526"/>
    <lineage>
        <taxon>Bacteria</taxon>
        <taxon>Katanobacteria</taxon>
    </lineage>
</organism>
<dbReference type="EMBL" id="QZJF01000017">
    <property type="protein sequence ID" value="RJR27018.1"/>
    <property type="molecule type" value="Genomic_DNA"/>
</dbReference>
<sequence>MTDEHKEKANMVAHVAIIPDGNRRWAKEKGLPTLEGHRKGAENFELLLNAAREMGIQYFSSWAFSTENWKRSKEENEYLFELARNFTKNYKQKFIKEKVRFLHLGRRDRLPADVVKTLVEMEEETKDFDTGFTVCLGMDYGGHDELLRTINKMASQGIEFTEENIEKNLDTRGVPAPDLIIRTSGEQRLSGFMSWQSAYSEFYFPKTYFPDFGPEKLKEAVWDFMSRDRRFGGDTGKK</sequence>
<comment type="subunit">
    <text evidence="2">Homodimer.</text>
</comment>
<dbReference type="HAMAP" id="MF_01139">
    <property type="entry name" value="ISPT"/>
    <property type="match status" value="1"/>
</dbReference>
<dbReference type="Proteomes" id="UP000265540">
    <property type="component" value="Unassembled WGS sequence"/>
</dbReference>
<dbReference type="PANTHER" id="PTHR10291">
    <property type="entry name" value="DEHYDRODOLICHYL DIPHOSPHATE SYNTHASE FAMILY MEMBER"/>
    <property type="match status" value="1"/>
</dbReference>
<feature type="binding site" evidence="2">
    <location>
        <position position="25"/>
    </location>
    <ligand>
        <name>substrate</name>
    </ligand>
</feature>
<feature type="binding site" evidence="2">
    <location>
        <position position="20"/>
    </location>
    <ligand>
        <name>Mg(2+)</name>
        <dbReference type="ChEBI" id="CHEBI:18420"/>
    </ligand>
</feature>
<comment type="caution">
    <text evidence="2">Lacks conserved residue(s) required for the propagation of feature annotation.</text>
</comment>
<name>A0A3A4ZD55_UNCKA</name>
<protein>
    <recommendedName>
        <fullName evidence="2">Isoprenyl transferase</fullName>
        <ecNumber evidence="2">2.5.1.-</ecNumber>
    </recommendedName>
</protein>
<dbReference type="SUPFAM" id="SSF64005">
    <property type="entry name" value="Undecaprenyl diphosphate synthase"/>
    <property type="match status" value="1"/>
</dbReference>
<comment type="cofactor">
    <cofactor evidence="2">
        <name>Mg(2+)</name>
        <dbReference type="ChEBI" id="CHEBI:18420"/>
    </cofactor>
    <text evidence="2">Binds 2 magnesium ions per subunit.</text>
</comment>
<dbReference type="GO" id="GO:0016094">
    <property type="term" value="P:polyprenol biosynthetic process"/>
    <property type="evidence" value="ECO:0007669"/>
    <property type="project" value="TreeGrafter"/>
</dbReference>
<feature type="active site" description="Proton acceptor" evidence="2">
    <location>
        <position position="68"/>
    </location>
</feature>
<keyword evidence="1 2" id="KW-0808">Transferase</keyword>
<evidence type="ECO:0000313" key="3">
    <source>
        <dbReference type="EMBL" id="RJR27018.1"/>
    </source>
</evidence>
<dbReference type="EC" id="2.5.1.-" evidence="2"/>
<feature type="binding site" evidence="2">
    <location>
        <position position="69"/>
    </location>
    <ligand>
        <name>substrate</name>
    </ligand>
</feature>
<dbReference type="InterPro" id="IPR001441">
    <property type="entry name" value="UPP_synth-like"/>
</dbReference>
<comment type="function">
    <text evidence="2">Catalyzes the condensation of isopentenyl diphosphate (IPP) with allylic pyrophosphates generating different type of terpenoids.</text>
</comment>
<feature type="binding site" evidence="2">
    <location>
        <position position="201"/>
    </location>
    <ligand>
        <name>Mg(2+)</name>
        <dbReference type="ChEBI" id="CHEBI:18420"/>
    </ligand>
</feature>
<dbReference type="Gene3D" id="3.40.1180.10">
    <property type="entry name" value="Decaprenyl diphosphate synthase-like"/>
    <property type="match status" value="1"/>
</dbReference>
<keyword evidence="2" id="KW-0460">Magnesium</keyword>
<dbReference type="NCBIfam" id="TIGR00055">
    <property type="entry name" value="uppS"/>
    <property type="match status" value="1"/>
</dbReference>
<dbReference type="GO" id="GO:0045547">
    <property type="term" value="F:ditrans,polycis-polyprenyl diphosphate synthase [(2E,6E)-farnesyl diphosphate specific] activity"/>
    <property type="evidence" value="ECO:0007669"/>
    <property type="project" value="TreeGrafter"/>
</dbReference>
<feature type="binding site" evidence="2">
    <location>
        <begin position="188"/>
        <end position="190"/>
    </location>
    <ligand>
        <name>substrate</name>
    </ligand>
</feature>
<evidence type="ECO:0000256" key="1">
    <source>
        <dbReference type="ARBA" id="ARBA00022679"/>
    </source>
</evidence>
<feature type="binding site" evidence="2">
    <location>
        <position position="71"/>
    </location>
    <ligand>
        <name>substrate</name>
    </ligand>
</feature>
<feature type="active site" evidence="2">
    <location>
        <position position="20"/>
    </location>
</feature>
<evidence type="ECO:0000313" key="4">
    <source>
        <dbReference type="Proteomes" id="UP000265540"/>
    </source>
</evidence>
<dbReference type="PANTHER" id="PTHR10291:SF0">
    <property type="entry name" value="DEHYDRODOLICHYL DIPHOSPHATE SYNTHASE 2"/>
    <property type="match status" value="1"/>
</dbReference>